<dbReference type="PANTHER" id="PTHR41260:SF1">
    <property type="entry name" value="PROTEIN ECSC"/>
    <property type="match status" value="1"/>
</dbReference>
<evidence type="ECO:0000313" key="1">
    <source>
        <dbReference type="EMBL" id="SIQ93032.1"/>
    </source>
</evidence>
<dbReference type="Pfam" id="PF12787">
    <property type="entry name" value="EcsC"/>
    <property type="match status" value="1"/>
</dbReference>
<name>A0A9X8R7X3_9BACI</name>
<reference evidence="1 2" key="1">
    <citation type="submission" date="2017-01" db="EMBL/GenBank/DDBJ databases">
        <authorList>
            <person name="Varghese N."/>
            <person name="Submissions S."/>
        </authorList>
    </citation>
    <scope>NUCLEOTIDE SEQUENCE [LARGE SCALE GENOMIC DNA]</scope>
    <source>
        <strain evidence="1 2">RUG2-6</strain>
    </source>
</reference>
<dbReference type="PANTHER" id="PTHR41260">
    <property type="entry name" value="PROTEIN ECSC"/>
    <property type="match status" value="1"/>
</dbReference>
<dbReference type="Proteomes" id="UP000185829">
    <property type="component" value="Unassembled WGS sequence"/>
</dbReference>
<dbReference type="RefSeq" id="WP_311316537.1">
    <property type="nucleotide sequence ID" value="NZ_CP126106.1"/>
</dbReference>
<comment type="caution">
    <text evidence="1">The sequence shown here is derived from an EMBL/GenBank/DDBJ whole genome shotgun (WGS) entry which is preliminary data.</text>
</comment>
<dbReference type="InterPro" id="IPR024787">
    <property type="entry name" value="EcsC"/>
</dbReference>
<protein>
    <submittedName>
        <fullName evidence="1">EcsC protein family protein</fullName>
    </submittedName>
</protein>
<sequence>MMDEYGQKALSELVSWKKKVAKKSGRLERMSKKAQIKMNSYIPDRVHKMITDSIKGMIEAVLSGSKYMSKEKNVVLLSLQQKEEWVAETVTAHRKTAVIEGVGTGAAGLLIGLADFPLLLSIKMKLLFEISRIYGFDPNKYEERLFILHIFQMAFSSEEKKLETLRVIEEWDSGTWPEIDWQEFQQEYRDHIDIIKMFQLVPGLGAAVGAYANHHLLEQLGETAVNCYRIRLLKE</sequence>
<proteinExistence type="predicted"/>
<organism evidence="1 2">
    <name type="scientific">Peribacillus simplex</name>
    <dbReference type="NCBI Taxonomy" id="1478"/>
    <lineage>
        <taxon>Bacteria</taxon>
        <taxon>Bacillati</taxon>
        <taxon>Bacillota</taxon>
        <taxon>Bacilli</taxon>
        <taxon>Bacillales</taxon>
        <taxon>Bacillaceae</taxon>
        <taxon>Peribacillus</taxon>
    </lineage>
</organism>
<dbReference type="EMBL" id="FTMX01000002">
    <property type="protein sequence ID" value="SIQ93032.1"/>
    <property type="molecule type" value="Genomic_DNA"/>
</dbReference>
<accession>A0A9X8R7X3</accession>
<evidence type="ECO:0000313" key="2">
    <source>
        <dbReference type="Proteomes" id="UP000185829"/>
    </source>
</evidence>
<dbReference type="AlphaFoldDB" id="A0A9X8R7X3"/>
<gene>
    <name evidence="1" type="ORF">SAMN05878482_102569</name>
</gene>